<dbReference type="InterPro" id="IPR042245">
    <property type="entry name" value="Tgt2/MlaC_sf"/>
</dbReference>
<keyword evidence="1" id="KW-0732">Signal</keyword>
<evidence type="ECO:0000313" key="2">
    <source>
        <dbReference type="EMBL" id="ODS34446.1"/>
    </source>
</evidence>
<reference evidence="2 3" key="1">
    <citation type="submission" date="2016-07" db="EMBL/GenBank/DDBJ databases">
        <title>Draft genome of Scalindua rubra, obtained from a brine-seawater interface in the Red Sea, sheds light on salt adaptation in anammox bacteria.</title>
        <authorList>
            <person name="Speth D.R."/>
            <person name="Lagkouvardos I."/>
            <person name="Wang Y."/>
            <person name="Qian P.-Y."/>
            <person name="Dutilh B.E."/>
            <person name="Jetten M.S."/>
        </authorList>
    </citation>
    <scope>NUCLEOTIDE SEQUENCE [LARGE SCALE GENOMIC DNA]</scope>
    <source>
        <strain evidence="2">BSI-1</strain>
    </source>
</reference>
<dbReference type="PANTHER" id="PTHR36573:SF1">
    <property type="entry name" value="INTERMEMBRANE PHOSPHOLIPID TRANSPORT SYSTEM BINDING PROTEIN MLAC"/>
    <property type="match status" value="1"/>
</dbReference>
<dbReference type="Pfam" id="PF05494">
    <property type="entry name" value="MlaC"/>
    <property type="match status" value="1"/>
</dbReference>
<dbReference type="Gene3D" id="3.10.450.710">
    <property type="entry name" value="Tgt2/MlaC"/>
    <property type="match status" value="1"/>
</dbReference>
<protein>
    <recommendedName>
        <fullName evidence="4">Toluene tolerance protein</fullName>
    </recommendedName>
</protein>
<feature type="chain" id="PRO_5009140116" description="Toluene tolerance protein" evidence="1">
    <location>
        <begin position="20"/>
        <end position="196"/>
    </location>
</feature>
<dbReference type="InterPro" id="IPR008869">
    <property type="entry name" value="MlaC/ttg2D"/>
</dbReference>
<name>A0A1E3XFM3_9BACT</name>
<dbReference type="PIRSF" id="PIRSF004649">
    <property type="entry name" value="MlaC"/>
    <property type="match status" value="1"/>
</dbReference>
<feature type="signal peptide" evidence="1">
    <location>
        <begin position="1"/>
        <end position="19"/>
    </location>
</feature>
<dbReference type="AlphaFoldDB" id="A0A1E3XFM3"/>
<evidence type="ECO:0000256" key="1">
    <source>
        <dbReference type="SAM" id="SignalP"/>
    </source>
</evidence>
<accession>A0A1E3XFM3</accession>
<dbReference type="Proteomes" id="UP000094056">
    <property type="component" value="Unassembled WGS sequence"/>
</dbReference>
<proteinExistence type="predicted"/>
<organism evidence="2 3">
    <name type="scientific">Candidatus Scalindua rubra</name>
    <dbReference type="NCBI Taxonomy" id="1872076"/>
    <lineage>
        <taxon>Bacteria</taxon>
        <taxon>Pseudomonadati</taxon>
        <taxon>Planctomycetota</taxon>
        <taxon>Candidatus Brocadiia</taxon>
        <taxon>Candidatus Brocadiales</taxon>
        <taxon>Candidatus Scalinduaceae</taxon>
        <taxon>Candidatus Scalindua</taxon>
    </lineage>
</organism>
<evidence type="ECO:0000313" key="3">
    <source>
        <dbReference type="Proteomes" id="UP000094056"/>
    </source>
</evidence>
<dbReference type="EMBL" id="MAYW01000007">
    <property type="protein sequence ID" value="ODS34446.1"/>
    <property type="molecule type" value="Genomic_DNA"/>
</dbReference>
<comment type="caution">
    <text evidence="2">The sequence shown here is derived from an EMBL/GenBank/DDBJ whole genome shotgun (WGS) entry which is preliminary data.</text>
</comment>
<evidence type="ECO:0008006" key="4">
    <source>
        <dbReference type="Google" id="ProtNLM"/>
    </source>
</evidence>
<sequence>MKKISCLLLFLLLTQVAVADDVSEAEKKLKTSVNKVLTVLSDQELTKDEKRSIATETINSTFDFPLMAKLCLGKKYWSKLNSEQRTEFTNLFIKLFEDFFADKMEIFSDEKVVFKPLITKKKKVHIPTVLLSKGKEYSILYKMFKSKKGWKVYDVEIEGVSIIHSYRSQYQHALESGKIEDLLSKMREIKLENKNL</sequence>
<gene>
    <name evidence="2" type="ORF">SCARUB_00457</name>
</gene>
<dbReference type="PANTHER" id="PTHR36573">
    <property type="entry name" value="INTERMEMBRANE PHOSPHOLIPID TRANSPORT SYSTEM BINDING PROTEIN MLAC"/>
    <property type="match status" value="1"/>
</dbReference>